<reference evidence="1" key="1">
    <citation type="submission" date="2024-02" db="EMBL/GenBank/DDBJ databases">
        <authorList>
            <consortium name="ELIXIR-Norway"/>
            <consortium name="Elixir Norway"/>
        </authorList>
    </citation>
    <scope>NUCLEOTIDE SEQUENCE</scope>
</reference>
<keyword evidence="2" id="KW-1185">Reference proteome</keyword>
<protein>
    <recommendedName>
        <fullName evidence="3">Maturase K</fullName>
    </recommendedName>
</protein>
<sequence>MENSAIEEEPSASSFGSQLQNHLNLIMIQHIPSPESFLLAYKSILIEGELPETSPFDIVTFVLLGLFLDSLSYELLSIAGSSMK</sequence>
<evidence type="ECO:0000313" key="1">
    <source>
        <dbReference type="EMBL" id="CAK9262642.1"/>
    </source>
</evidence>
<organism evidence="1 2">
    <name type="scientific">Sphagnum jensenii</name>
    <dbReference type="NCBI Taxonomy" id="128206"/>
    <lineage>
        <taxon>Eukaryota</taxon>
        <taxon>Viridiplantae</taxon>
        <taxon>Streptophyta</taxon>
        <taxon>Embryophyta</taxon>
        <taxon>Bryophyta</taxon>
        <taxon>Sphagnophytina</taxon>
        <taxon>Sphagnopsida</taxon>
        <taxon>Sphagnales</taxon>
        <taxon>Sphagnaceae</taxon>
        <taxon>Sphagnum</taxon>
    </lineage>
</organism>
<gene>
    <name evidence="1" type="ORF">CSSPJE1EN1_LOCUS8120</name>
</gene>
<accession>A0ABP0W760</accession>
<evidence type="ECO:0000313" key="2">
    <source>
        <dbReference type="Proteomes" id="UP001497444"/>
    </source>
</evidence>
<evidence type="ECO:0008006" key="3">
    <source>
        <dbReference type="Google" id="ProtNLM"/>
    </source>
</evidence>
<dbReference type="Proteomes" id="UP001497444">
    <property type="component" value="Chromosome 15"/>
</dbReference>
<dbReference type="EMBL" id="OZ020110">
    <property type="protein sequence ID" value="CAK9262642.1"/>
    <property type="molecule type" value="Genomic_DNA"/>
</dbReference>
<proteinExistence type="predicted"/>
<name>A0ABP0W760_9BRYO</name>